<dbReference type="InterPro" id="IPR000182">
    <property type="entry name" value="GNAT_dom"/>
</dbReference>
<evidence type="ECO:0000313" key="5">
    <source>
        <dbReference type="Proteomes" id="UP000232883"/>
    </source>
</evidence>
<feature type="domain" description="N-acetyltransferase" evidence="3">
    <location>
        <begin position="4"/>
        <end position="162"/>
    </location>
</feature>
<proteinExistence type="predicted"/>
<dbReference type="EMBL" id="CP025096">
    <property type="protein sequence ID" value="AUD00541.1"/>
    <property type="molecule type" value="Genomic_DNA"/>
</dbReference>
<dbReference type="AlphaFoldDB" id="A0A2K8YSD2"/>
<dbReference type="InterPro" id="IPR050832">
    <property type="entry name" value="Bact_Acetyltransf"/>
</dbReference>
<dbReference type="CDD" id="cd04301">
    <property type="entry name" value="NAT_SF"/>
    <property type="match status" value="1"/>
</dbReference>
<gene>
    <name evidence="4" type="ORF">CWM47_01125</name>
</gene>
<dbReference type="Proteomes" id="UP000232883">
    <property type="component" value="Chromosome"/>
</dbReference>
<dbReference type="PANTHER" id="PTHR43877">
    <property type="entry name" value="AMINOALKYLPHOSPHONATE N-ACETYLTRANSFERASE-RELATED-RELATED"/>
    <property type="match status" value="1"/>
</dbReference>
<protein>
    <submittedName>
        <fullName evidence="4">GNAT family N-acetyltransferase</fullName>
    </submittedName>
</protein>
<dbReference type="PROSITE" id="PS51186">
    <property type="entry name" value="GNAT"/>
    <property type="match status" value="1"/>
</dbReference>
<dbReference type="Gene3D" id="3.40.630.30">
    <property type="match status" value="1"/>
</dbReference>
<reference evidence="4 5" key="1">
    <citation type="submission" date="2017-11" db="EMBL/GenBank/DDBJ databases">
        <title>Taxonomic description and genome sequences of Spirosoma HA7 sp. nov., isolated from pollen microhabitat of Corylus avellana.</title>
        <authorList>
            <person name="Ambika Manirajan B."/>
            <person name="Suarez C."/>
            <person name="Ratering S."/>
            <person name="Geissler-Plaum R."/>
            <person name="Cardinale M."/>
            <person name="Sylvia S."/>
        </authorList>
    </citation>
    <scope>NUCLEOTIDE SEQUENCE [LARGE SCALE GENOMIC DNA]</scope>
    <source>
        <strain evidence="4 5">HA7</strain>
    </source>
</reference>
<sequence length="172" mass="19410">MAEFLLPTATEQDISALDHLVNSAYRGDSSRKGWTTEADLLDGIRTSEESLRTMIQNPNASILKYEEAGQLLGCVYLEMKGNDLYLGMLTVSPEAQAKGIGKQLLLAAEHIAQSRKCHAITMTVITVRHELIAWYERRGYKKTGKIEPFPNDPRFGIQKRLLEFMVLKKEII</sequence>
<dbReference type="KEGG" id="spir:CWM47_01125"/>
<dbReference type="RefSeq" id="WP_100985967.1">
    <property type="nucleotide sequence ID" value="NZ_CP025096.1"/>
</dbReference>
<dbReference type="InterPro" id="IPR016181">
    <property type="entry name" value="Acyl_CoA_acyltransferase"/>
</dbReference>
<evidence type="ECO:0000313" key="4">
    <source>
        <dbReference type="EMBL" id="AUD00541.1"/>
    </source>
</evidence>
<name>A0A2K8YSD2_9BACT</name>
<dbReference type="SUPFAM" id="SSF55729">
    <property type="entry name" value="Acyl-CoA N-acyltransferases (Nat)"/>
    <property type="match status" value="1"/>
</dbReference>
<dbReference type="OrthoDB" id="9796381at2"/>
<dbReference type="Pfam" id="PF13673">
    <property type="entry name" value="Acetyltransf_10"/>
    <property type="match status" value="1"/>
</dbReference>
<keyword evidence="1 4" id="KW-0808">Transferase</keyword>
<organism evidence="4 5">
    <name type="scientific">Spirosoma pollinicola</name>
    <dbReference type="NCBI Taxonomy" id="2057025"/>
    <lineage>
        <taxon>Bacteria</taxon>
        <taxon>Pseudomonadati</taxon>
        <taxon>Bacteroidota</taxon>
        <taxon>Cytophagia</taxon>
        <taxon>Cytophagales</taxon>
        <taxon>Cytophagaceae</taxon>
        <taxon>Spirosoma</taxon>
    </lineage>
</organism>
<dbReference type="GO" id="GO:0016747">
    <property type="term" value="F:acyltransferase activity, transferring groups other than amino-acyl groups"/>
    <property type="evidence" value="ECO:0007669"/>
    <property type="project" value="InterPro"/>
</dbReference>
<accession>A0A2K8YSD2</accession>
<evidence type="ECO:0000259" key="3">
    <source>
        <dbReference type="PROSITE" id="PS51186"/>
    </source>
</evidence>
<keyword evidence="5" id="KW-1185">Reference proteome</keyword>
<evidence type="ECO:0000256" key="1">
    <source>
        <dbReference type="ARBA" id="ARBA00022679"/>
    </source>
</evidence>
<keyword evidence="2" id="KW-0012">Acyltransferase</keyword>
<evidence type="ECO:0000256" key="2">
    <source>
        <dbReference type="ARBA" id="ARBA00023315"/>
    </source>
</evidence>